<sequence length="307" mass="35763">MYFISKKSENIWLIGLHNHNLYGIGDKDGQLFIYQKDVFDAGEWDEFAKLDIKIHSHKKCQSCERKMPAAAGIIETKLWIMASGTMLGKNPTKSKPHVFCVDLESKEVTTFKTKKSDINDFIKVICMHCDTLQISFEEEIDGKSRFMVLPNRLRTAALFMNFSNPFPSFKQFCFDINDEDKTCTFGYFYRLFNNSKGVFVAGITNDQFKFGIQNLMYDGLKQIPAGGDYRNYTMLNFVQNDDTVLQTENMFVEIDDELLQGHTMIYSEFYRDNQNELYCVIKEKKDNDLIELSIFKPNMDMENETVR</sequence>
<dbReference type="Proteomes" id="UP000887579">
    <property type="component" value="Unplaced"/>
</dbReference>
<dbReference type="WBParaSite" id="ES5_v2.g17481.t1">
    <property type="protein sequence ID" value="ES5_v2.g17481.t1"/>
    <property type="gene ID" value="ES5_v2.g17481"/>
</dbReference>
<evidence type="ECO:0000313" key="2">
    <source>
        <dbReference type="WBParaSite" id="ES5_v2.g17481.t1"/>
    </source>
</evidence>
<name>A0AC34FKH3_9BILA</name>
<proteinExistence type="predicted"/>
<evidence type="ECO:0000313" key="1">
    <source>
        <dbReference type="Proteomes" id="UP000887579"/>
    </source>
</evidence>
<reference evidence="2" key="1">
    <citation type="submission" date="2022-11" db="UniProtKB">
        <authorList>
            <consortium name="WormBaseParasite"/>
        </authorList>
    </citation>
    <scope>IDENTIFICATION</scope>
</reference>
<accession>A0AC34FKH3</accession>
<organism evidence="1 2">
    <name type="scientific">Panagrolaimus sp. ES5</name>
    <dbReference type="NCBI Taxonomy" id="591445"/>
    <lineage>
        <taxon>Eukaryota</taxon>
        <taxon>Metazoa</taxon>
        <taxon>Ecdysozoa</taxon>
        <taxon>Nematoda</taxon>
        <taxon>Chromadorea</taxon>
        <taxon>Rhabditida</taxon>
        <taxon>Tylenchina</taxon>
        <taxon>Panagrolaimomorpha</taxon>
        <taxon>Panagrolaimoidea</taxon>
        <taxon>Panagrolaimidae</taxon>
        <taxon>Panagrolaimus</taxon>
    </lineage>
</organism>
<protein>
    <submittedName>
        <fullName evidence="2">Uncharacterized protein</fullName>
    </submittedName>
</protein>